<accession>A0A1G4HYZ7</accession>
<dbReference type="GeneID" id="92379414"/>
<evidence type="ECO:0000256" key="4">
    <source>
        <dbReference type="SAM" id="Phobius"/>
    </source>
</evidence>
<feature type="transmembrane region" description="Helical" evidence="4">
    <location>
        <begin position="478"/>
        <end position="500"/>
    </location>
</feature>
<dbReference type="EMBL" id="CZPT02000082">
    <property type="protein sequence ID" value="SCU64544.1"/>
    <property type="molecule type" value="Genomic_DNA"/>
</dbReference>
<feature type="transmembrane region" description="Helical" evidence="4">
    <location>
        <begin position="577"/>
        <end position="598"/>
    </location>
</feature>
<dbReference type="Proteomes" id="UP000195570">
    <property type="component" value="Unassembled WGS sequence"/>
</dbReference>
<keyword evidence="4" id="KW-0812">Transmembrane</keyword>
<protein>
    <submittedName>
        <fullName evidence="5">Ankyrin repeats (3 copies), putative</fullName>
    </submittedName>
</protein>
<feature type="repeat" description="ANK" evidence="3">
    <location>
        <begin position="99"/>
        <end position="131"/>
    </location>
</feature>
<dbReference type="InterPro" id="IPR036770">
    <property type="entry name" value="Ankyrin_rpt-contain_sf"/>
</dbReference>
<dbReference type="SUPFAM" id="SSF48403">
    <property type="entry name" value="Ankyrin repeat"/>
    <property type="match status" value="1"/>
</dbReference>
<evidence type="ECO:0000256" key="3">
    <source>
        <dbReference type="PROSITE-ProRule" id="PRU00023"/>
    </source>
</evidence>
<organism evidence="5 6">
    <name type="scientific">Trypanosoma equiperdum</name>
    <dbReference type="NCBI Taxonomy" id="5694"/>
    <lineage>
        <taxon>Eukaryota</taxon>
        <taxon>Discoba</taxon>
        <taxon>Euglenozoa</taxon>
        <taxon>Kinetoplastea</taxon>
        <taxon>Metakinetoplastina</taxon>
        <taxon>Trypanosomatida</taxon>
        <taxon>Trypanosomatidae</taxon>
        <taxon>Trypanosoma</taxon>
    </lineage>
</organism>
<comment type="caution">
    <text evidence="5">The sequence shown here is derived from an EMBL/GenBank/DDBJ whole genome shotgun (WGS) entry which is preliminary data.</text>
</comment>
<keyword evidence="2 3" id="KW-0040">ANK repeat</keyword>
<dbReference type="Pfam" id="PF12796">
    <property type="entry name" value="Ank_2"/>
    <property type="match status" value="2"/>
</dbReference>
<proteinExistence type="predicted"/>
<dbReference type="GO" id="GO:0005634">
    <property type="term" value="C:nucleus"/>
    <property type="evidence" value="ECO:0007669"/>
    <property type="project" value="TreeGrafter"/>
</dbReference>
<feature type="transmembrane region" description="Helical" evidence="4">
    <location>
        <begin position="661"/>
        <end position="681"/>
    </location>
</feature>
<evidence type="ECO:0000256" key="2">
    <source>
        <dbReference type="ARBA" id="ARBA00023043"/>
    </source>
</evidence>
<keyword evidence="4" id="KW-0472">Membrane</keyword>
<evidence type="ECO:0000256" key="1">
    <source>
        <dbReference type="ARBA" id="ARBA00022737"/>
    </source>
</evidence>
<keyword evidence="1" id="KW-0677">Repeat</keyword>
<dbReference type="Gene3D" id="1.25.40.20">
    <property type="entry name" value="Ankyrin repeat-containing domain"/>
    <property type="match status" value="2"/>
</dbReference>
<sequence length="808" mass="89875">MLSSIVDMKSVGTDDGFDIYLPGSDAFYFKRQLHYQPYTPCAFPVEWLGHQGKMHKTSVHMRISPSNLEEACASGSLGYVIMFWAQGQNIKGRESVVGGGDTLLMTAAYKGHIHVVRFLVDAGADINATNSAGFSALHMAASAINYHIVRFLLDHGADPTKKNHQGYSAYCVAVQNASLPLLLLLAEHRPIDIHERDEMGHALLHWAAYNNSVAICQYLVEVCKMDINVVGKDGRTALVWAAREGYADVVEYLLCAGADVDVVDTDGYTALNYAKHRNHPEVQYVLENYPLAQRGATGMAAGDGLLGNQSLVNGGYVTAHNMRCRGTFSMLYHEPFFAAMSVLGAVHVLLAHYSLMLLPPLFSYAPFGMFFFRNTLWMAVFGYPVQGGKPELTILQQSGIGRSFSDTIRGTWRFRDRDAASLFALTTFMLLQLRAWALMGFEPFLPFLSTSNSVVKLNASLNTTDKDLHDGGSRAVNFMQPVMCFLTLFLLVSVVLCKLLSMRSVYKPEFGSLVTSPVWNIIKHRAYNWLHPRIIFMERHLVLPLRAFYCYEKDVVMERYDGYSAVMDCPVAASNHAWFFIAVFCFMVLQWLIFISGWRQARVMLKCPRSDSLGEYISSSAWNLLVHALPCRDPMTMDVTGKSYFWVFMFRYIIPTTTNRLGVWLLHYSLIAAIISTYCFYRQLVAAAIGATRMELANRTATSGNGGLVSIFPPSFVPFKDTNSAAATWTPPEGHCEGMLTIVDDLAAGNVAHRKVGSHCIYADSRFSILNIIYFLLGISGRRWRGAVAVSSFNSPISSVSLLEGPLA</sequence>
<gene>
    <name evidence="5" type="ORF">TEOVI_000547400</name>
</gene>
<feature type="repeat" description="ANK" evidence="3">
    <location>
        <begin position="132"/>
        <end position="164"/>
    </location>
</feature>
<dbReference type="PANTHER" id="PTHR24124">
    <property type="entry name" value="ANKYRIN REPEAT FAMILY A"/>
    <property type="match status" value="1"/>
</dbReference>
<dbReference type="VEuPathDB" id="TriTrypDB:TEOVI_000547400"/>
<name>A0A1G4HYZ7_TRYEQ</name>
<dbReference type="PROSITE" id="PS50297">
    <property type="entry name" value="ANK_REP_REGION"/>
    <property type="match status" value="3"/>
</dbReference>
<dbReference type="AlphaFoldDB" id="A0A1G4HYZ7"/>
<evidence type="ECO:0000313" key="6">
    <source>
        <dbReference type="Proteomes" id="UP000195570"/>
    </source>
</evidence>
<feature type="transmembrane region" description="Helical" evidence="4">
    <location>
        <begin position="361"/>
        <end position="383"/>
    </location>
</feature>
<dbReference type="GO" id="GO:0010468">
    <property type="term" value="P:regulation of gene expression"/>
    <property type="evidence" value="ECO:0007669"/>
    <property type="project" value="TreeGrafter"/>
</dbReference>
<dbReference type="InterPro" id="IPR002110">
    <property type="entry name" value="Ankyrin_rpt"/>
</dbReference>
<keyword evidence="6" id="KW-1185">Reference proteome</keyword>
<dbReference type="SMART" id="SM00248">
    <property type="entry name" value="ANK"/>
    <property type="match status" value="5"/>
</dbReference>
<evidence type="ECO:0000313" key="5">
    <source>
        <dbReference type="EMBL" id="SCU64544.1"/>
    </source>
</evidence>
<feature type="transmembrane region" description="Helical" evidence="4">
    <location>
        <begin position="419"/>
        <end position="439"/>
    </location>
</feature>
<feature type="repeat" description="ANK" evidence="3">
    <location>
        <begin position="233"/>
        <end position="265"/>
    </location>
</feature>
<dbReference type="RefSeq" id="XP_067076289.1">
    <property type="nucleotide sequence ID" value="XM_067220188.1"/>
</dbReference>
<keyword evidence="4" id="KW-1133">Transmembrane helix</keyword>
<reference evidence="5" key="1">
    <citation type="submission" date="2016-09" db="EMBL/GenBank/DDBJ databases">
        <authorList>
            <person name="Hebert L."/>
            <person name="Moumen B."/>
        </authorList>
    </citation>
    <scope>NUCLEOTIDE SEQUENCE [LARGE SCALE GENOMIC DNA]</scope>
    <source>
        <strain evidence="5">OVI</strain>
    </source>
</reference>
<dbReference type="PROSITE" id="PS50088">
    <property type="entry name" value="ANK_REPEAT"/>
    <property type="match status" value="3"/>
</dbReference>
<dbReference type="PANTHER" id="PTHR24124:SF14">
    <property type="entry name" value="CHROMOSOME UNDETERMINED SCAFFOLD_25, WHOLE GENOME SHOTGUN SEQUENCE"/>
    <property type="match status" value="1"/>
</dbReference>